<comment type="caution">
    <text evidence="5">The sequence shown here is derived from an EMBL/GenBank/DDBJ whole genome shotgun (WGS) entry which is preliminary data.</text>
</comment>
<dbReference type="InterPro" id="IPR023631">
    <property type="entry name" value="Amidase_dom"/>
</dbReference>
<dbReference type="Proteomes" id="UP000193387">
    <property type="component" value="Unassembled WGS sequence"/>
</dbReference>
<dbReference type="Gene3D" id="3.90.1300.10">
    <property type="entry name" value="Amidase signature (AS) domain"/>
    <property type="match status" value="1"/>
</dbReference>
<protein>
    <recommendedName>
        <fullName evidence="3">amidase</fullName>
        <ecNumber evidence="3">3.5.1.4</ecNumber>
    </recommendedName>
</protein>
<dbReference type="Pfam" id="PF01425">
    <property type="entry name" value="Amidase"/>
    <property type="match status" value="2"/>
</dbReference>
<dbReference type="AlphaFoldDB" id="A0AAJ3TU91"/>
<accession>A0AAJ3TU91</accession>
<evidence type="ECO:0000256" key="2">
    <source>
        <dbReference type="ARBA" id="ARBA00009199"/>
    </source>
</evidence>
<evidence type="ECO:0000313" key="6">
    <source>
        <dbReference type="Proteomes" id="UP000193387"/>
    </source>
</evidence>
<dbReference type="InterPro" id="IPR036928">
    <property type="entry name" value="AS_sf"/>
</dbReference>
<sequence>MTATEIAAAVRAGTLDPVVPTQETLCRIGSAGNTFGAFRRVREFEAFAEAAALRTIPNRAKLPLAGVPIAVKDVTAVAGEHPVWGSGKASAPPFQSDSDVTARLRAAGAVIVGLTRVPELCLWPMTDTAGSVVRNPWAPSFTAGGSSGGSAAAVAAGFVPIAHGTDAFGSVRSPAAICGLVGITPGIGTVPASDSWQWSGLYTHGPLATTVADAALLLSVLARHPDLANIRQPAPLRIAVSTKLPTGVGPVPKAFTAAATRTAQLLASTGHRVDEAHPRYGTLAGALFTRWLAGPGETDPELDWRHIEVRTARHLAAAATVRRLGLVRNGGRRKWVARALEFFGTYDVLVTPMLATMPPQAICWRTRGWLANAIPSVRLTDYLGPWDLAGFPAMSIPAGRHESGLPVGVQIVAPPGGESRLLTVAAQLEELAPWPRTARQPSS</sequence>
<reference evidence="5 6" key="1">
    <citation type="submission" date="2016-01" db="EMBL/GenBank/DDBJ databases">
        <title>The new phylogeny of the genus Mycobacterium.</title>
        <authorList>
            <person name="Tarcisio F."/>
            <person name="Conor M."/>
            <person name="Antonella G."/>
            <person name="Elisabetta G."/>
            <person name="Giulia F.S."/>
            <person name="Sara T."/>
            <person name="Anna F."/>
            <person name="Clotilde B."/>
            <person name="Roberto B."/>
            <person name="Veronica D.S."/>
            <person name="Fabio R."/>
            <person name="Monica P."/>
            <person name="Olivier J."/>
            <person name="Enrico T."/>
            <person name="Nicola S."/>
        </authorList>
    </citation>
    <scope>NUCLEOTIDE SEQUENCE [LARGE SCALE GENOMIC DNA]</scope>
    <source>
        <strain evidence="5 6">DSM 44616</strain>
    </source>
</reference>
<comment type="similarity">
    <text evidence="2">Belongs to the amidase family.</text>
</comment>
<evidence type="ECO:0000259" key="4">
    <source>
        <dbReference type="Pfam" id="PF01425"/>
    </source>
</evidence>
<dbReference type="InterPro" id="IPR000120">
    <property type="entry name" value="Amidase"/>
</dbReference>
<evidence type="ECO:0000256" key="1">
    <source>
        <dbReference type="ARBA" id="ARBA00001311"/>
    </source>
</evidence>
<dbReference type="GO" id="GO:0004040">
    <property type="term" value="F:amidase activity"/>
    <property type="evidence" value="ECO:0007669"/>
    <property type="project" value="UniProtKB-EC"/>
</dbReference>
<dbReference type="EMBL" id="LQPR01000041">
    <property type="protein sequence ID" value="ORW70257.1"/>
    <property type="molecule type" value="Genomic_DNA"/>
</dbReference>
<gene>
    <name evidence="5" type="ORF">AWC23_18490</name>
</gene>
<dbReference type="PANTHER" id="PTHR11895">
    <property type="entry name" value="TRANSAMIDASE"/>
    <property type="match status" value="1"/>
</dbReference>
<dbReference type="EC" id="3.5.1.4" evidence="3"/>
<organism evidence="5 6">
    <name type="scientific">Mycobacterium saskatchewanense</name>
    <dbReference type="NCBI Taxonomy" id="220927"/>
    <lineage>
        <taxon>Bacteria</taxon>
        <taxon>Bacillati</taxon>
        <taxon>Actinomycetota</taxon>
        <taxon>Actinomycetes</taxon>
        <taxon>Mycobacteriales</taxon>
        <taxon>Mycobacteriaceae</taxon>
        <taxon>Mycobacterium</taxon>
        <taxon>Mycobacterium simiae complex</taxon>
    </lineage>
</organism>
<feature type="domain" description="Amidase" evidence="4">
    <location>
        <begin position="334"/>
        <end position="422"/>
    </location>
</feature>
<dbReference type="PANTHER" id="PTHR11895:SF7">
    <property type="entry name" value="GLUTAMYL-TRNA(GLN) AMIDOTRANSFERASE SUBUNIT A, MITOCHONDRIAL"/>
    <property type="match status" value="1"/>
</dbReference>
<evidence type="ECO:0000313" key="5">
    <source>
        <dbReference type="EMBL" id="ORW70257.1"/>
    </source>
</evidence>
<keyword evidence="6" id="KW-1185">Reference proteome</keyword>
<dbReference type="SUPFAM" id="SSF75304">
    <property type="entry name" value="Amidase signature (AS) enzymes"/>
    <property type="match status" value="1"/>
</dbReference>
<comment type="catalytic activity">
    <reaction evidence="1">
        <text>a monocarboxylic acid amide + H2O = a monocarboxylate + NH4(+)</text>
        <dbReference type="Rhea" id="RHEA:12020"/>
        <dbReference type="ChEBI" id="CHEBI:15377"/>
        <dbReference type="ChEBI" id="CHEBI:28938"/>
        <dbReference type="ChEBI" id="CHEBI:35757"/>
        <dbReference type="ChEBI" id="CHEBI:83628"/>
        <dbReference type="EC" id="3.5.1.4"/>
    </reaction>
</comment>
<evidence type="ECO:0000256" key="3">
    <source>
        <dbReference type="ARBA" id="ARBA00012922"/>
    </source>
</evidence>
<name>A0AAJ3TU91_9MYCO</name>
<feature type="domain" description="Amidase" evidence="4">
    <location>
        <begin position="21"/>
        <end position="288"/>
    </location>
</feature>
<proteinExistence type="inferred from homology"/>